<dbReference type="OrthoDB" id="561675at2"/>
<accession>A0A2T1LTH5</accession>
<protein>
    <submittedName>
        <fullName evidence="1">Uncharacterized protein</fullName>
    </submittedName>
</protein>
<evidence type="ECO:0000313" key="2">
    <source>
        <dbReference type="Proteomes" id="UP000239001"/>
    </source>
</evidence>
<reference evidence="1 2" key="2">
    <citation type="submission" date="2018-03" db="EMBL/GenBank/DDBJ databases">
        <authorList>
            <person name="Keele B.F."/>
        </authorList>
    </citation>
    <scope>NUCLEOTIDE SEQUENCE [LARGE SCALE GENOMIC DNA]</scope>
    <source>
        <strain evidence="1 2">CCALA 016</strain>
    </source>
</reference>
<evidence type="ECO:0000313" key="1">
    <source>
        <dbReference type="EMBL" id="PSF33918.1"/>
    </source>
</evidence>
<dbReference type="Proteomes" id="UP000239001">
    <property type="component" value="Unassembled WGS sequence"/>
</dbReference>
<keyword evidence="2" id="KW-1185">Reference proteome</keyword>
<dbReference type="RefSeq" id="WP_106458604.1">
    <property type="nucleotide sequence ID" value="NZ_PXOH01000028.1"/>
</dbReference>
<reference evidence="1 2" key="1">
    <citation type="submission" date="2018-03" db="EMBL/GenBank/DDBJ databases">
        <title>The ancient ancestry and fast evolution of plastids.</title>
        <authorList>
            <person name="Moore K.R."/>
            <person name="Magnabosco C."/>
            <person name="Momper L."/>
            <person name="Gold D.A."/>
            <person name="Bosak T."/>
            <person name="Fournier G.P."/>
        </authorList>
    </citation>
    <scope>NUCLEOTIDE SEQUENCE [LARGE SCALE GENOMIC DNA]</scope>
    <source>
        <strain evidence="1 2">CCALA 016</strain>
    </source>
</reference>
<proteinExistence type="predicted"/>
<sequence>MKQASALPDRYRIGRTQFYQRRDYLIKLGYDMEPIKQGRNCFYSDEQVQLLDELNTYIKKHSTLEGFPAVVIEVNNFCIKADEKVVDNKSNGELIHAQSEPVQIESTITEEIVVDTSPLEDIQEQNLHSINVAAQYGAAQNLVAFNYLQLDYMKHRDFTVAGLAEEVHQSEQAVRESFASMMETPNVATKKLMDKIKTRRNLSPT</sequence>
<organism evidence="1 2">
    <name type="scientific">Aphanothece hegewaldii CCALA 016</name>
    <dbReference type="NCBI Taxonomy" id="2107694"/>
    <lineage>
        <taxon>Bacteria</taxon>
        <taxon>Bacillati</taxon>
        <taxon>Cyanobacteriota</taxon>
        <taxon>Cyanophyceae</taxon>
        <taxon>Oscillatoriophycideae</taxon>
        <taxon>Chroococcales</taxon>
        <taxon>Aphanothecaceae</taxon>
        <taxon>Aphanothece</taxon>
    </lineage>
</organism>
<name>A0A2T1LTH5_9CHRO</name>
<gene>
    <name evidence="1" type="ORF">C7H19_19555</name>
</gene>
<dbReference type="AlphaFoldDB" id="A0A2T1LTH5"/>
<comment type="caution">
    <text evidence="1">The sequence shown here is derived from an EMBL/GenBank/DDBJ whole genome shotgun (WGS) entry which is preliminary data.</text>
</comment>
<dbReference type="EMBL" id="PXOH01000028">
    <property type="protein sequence ID" value="PSF33918.1"/>
    <property type="molecule type" value="Genomic_DNA"/>
</dbReference>